<evidence type="ECO:0000313" key="4">
    <source>
        <dbReference type="Proteomes" id="UP000712527"/>
    </source>
</evidence>
<dbReference type="Pfam" id="PF00132">
    <property type="entry name" value="Hexapep"/>
    <property type="match status" value="1"/>
</dbReference>
<dbReference type="EMBL" id="JACSNQ010000008">
    <property type="protein sequence ID" value="MBM6774919.1"/>
    <property type="molecule type" value="Genomic_DNA"/>
</dbReference>
<keyword evidence="1" id="KW-0808">Transferase</keyword>
<dbReference type="InterPro" id="IPR018357">
    <property type="entry name" value="Hexapep_transf_CS"/>
</dbReference>
<dbReference type="InterPro" id="IPR001451">
    <property type="entry name" value="Hexapep"/>
</dbReference>
<name>A0ABS2F310_9ACTN</name>
<dbReference type="PANTHER" id="PTHR43300">
    <property type="entry name" value="ACETYLTRANSFERASE"/>
    <property type="match status" value="1"/>
</dbReference>
<dbReference type="PANTHER" id="PTHR43300:SF11">
    <property type="entry name" value="ACETYLTRANSFERASE RV3034C-RELATED"/>
    <property type="match status" value="1"/>
</dbReference>
<organism evidence="3 4">
    <name type="scientific">Olsenella profusa</name>
    <dbReference type="NCBI Taxonomy" id="138595"/>
    <lineage>
        <taxon>Bacteria</taxon>
        <taxon>Bacillati</taxon>
        <taxon>Actinomycetota</taxon>
        <taxon>Coriobacteriia</taxon>
        <taxon>Coriobacteriales</taxon>
        <taxon>Atopobiaceae</taxon>
        <taxon>Olsenella</taxon>
    </lineage>
</organism>
<dbReference type="PROSITE" id="PS00101">
    <property type="entry name" value="HEXAPEP_TRANSFERASES"/>
    <property type="match status" value="1"/>
</dbReference>
<keyword evidence="2" id="KW-0677">Repeat</keyword>
<evidence type="ECO:0000256" key="2">
    <source>
        <dbReference type="ARBA" id="ARBA00022737"/>
    </source>
</evidence>
<dbReference type="Gene3D" id="2.160.10.10">
    <property type="entry name" value="Hexapeptide repeat proteins"/>
    <property type="match status" value="1"/>
</dbReference>
<reference evidence="3 4" key="1">
    <citation type="journal article" date="2021" name="Sci. Rep.">
        <title>The distribution of antibiotic resistance genes in chicken gut microbiota commensals.</title>
        <authorList>
            <person name="Juricova H."/>
            <person name="Matiasovicova J."/>
            <person name="Kubasova T."/>
            <person name="Cejkova D."/>
            <person name="Rychlik I."/>
        </authorList>
    </citation>
    <scope>NUCLEOTIDE SEQUENCE [LARGE SCALE GENOMIC DNA]</scope>
    <source>
        <strain evidence="3 4">An794</strain>
    </source>
</reference>
<accession>A0ABS2F310</accession>
<evidence type="ECO:0000256" key="1">
    <source>
        <dbReference type="ARBA" id="ARBA00022679"/>
    </source>
</evidence>
<comment type="caution">
    <text evidence="3">The sequence shown here is derived from an EMBL/GenBank/DDBJ whole genome shotgun (WGS) entry which is preliminary data.</text>
</comment>
<dbReference type="InterPro" id="IPR011004">
    <property type="entry name" value="Trimer_LpxA-like_sf"/>
</dbReference>
<dbReference type="Proteomes" id="UP000712527">
    <property type="component" value="Unassembled WGS sequence"/>
</dbReference>
<dbReference type="CDD" id="cd03349">
    <property type="entry name" value="LbH_XAT"/>
    <property type="match status" value="1"/>
</dbReference>
<evidence type="ECO:0000313" key="3">
    <source>
        <dbReference type="EMBL" id="MBM6774919.1"/>
    </source>
</evidence>
<dbReference type="SUPFAM" id="SSF51161">
    <property type="entry name" value="Trimeric LpxA-like enzymes"/>
    <property type="match status" value="1"/>
</dbReference>
<sequence length="194" mass="21154">MIKYIYRPALRDCEIDRRGRIGSGSNCIMVALGKYSYMGANNSVCNTVIGSFCSIASYCAIGGGEHPVHQVSTSPIFLAGKNIFNKNFAQAEFEDSERVVIGNDVWIGEGVFIRGGVSIGDGAVVGAHSVVTHDVRPYAVVVGAPAKEIHRRFSDDVVNGLLKLKWWDWDDDRLYENAALFANPKALLESEGLL</sequence>
<keyword evidence="4" id="KW-1185">Reference proteome</keyword>
<gene>
    <name evidence="3" type="ORF">H9X80_05115</name>
</gene>
<dbReference type="InterPro" id="IPR050179">
    <property type="entry name" value="Trans_hexapeptide_repeat"/>
</dbReference>
<protein>
    <submittedName>
        <fullName evidence="3">CatB-related O-acetyltransferase</fullName>
    </submittedName>
</protein>
<proteinExistence type="predicted"/>